<dbReference type="InterPro" id="IPR001763">
    <property type="entry name" value="Rhodanese-like_dom"/>
</dbReference>
<comment type="caution">
    <text evidence="2">The sequence shown here is derived from an EMBL/GenBank/DDBJ whole genome shotgun (WGS) entry which is preliminary data.</text>
</comment>
<reference evidence="2" key="1">
    <citation type="journal article" date="2021" name="Nat. Commun.">
        <title>Genetic determinants of endophytism in the Arabidopsis root mycobiome.</title>
        <authorList>
            <person name="Mesny F."/>
            <person name="Miyauchi S."/>
            <person name="Thiergart T."/>
            <person name="Pickel B."/>
            <person name="Atanasova L."/>
            <person name="Karlsson M."/>
            <person name="Huettel B."/>
            <person name="Barry K.W."/>
            <person name="Haridas S."/>
            <person name="Chen C."/>
            <person name="Bauer D."/>
            <person name="Andreopoulos W."/>
            <person name="Pangilinan J."/>
            <person name="LaButti K."/>
            <person name="Riley R."/>
            <person name="Lipzen A."/>
            <person name="Clum A."/>
            <person name="Drula E."/>
            <person name="Henrissat B."/>
            <person name="Kohler A."/>
            <person name="Grigoriev I.V."/>
            <person name="Martin F.M."/>
            <person name="Hacquard S."/>
        </authorList>
    </citation>
    <scope>NUCLEOTIDE SEQUENCE</scope>
    <source>
        <strain evidence="2">MPI-CAGE-CH-0243</strain>
    </source>
</reference>
<evidence type="ECO:0000313" key="3">
    <source>
        <dbReference type="Proteomes" id="UP000700596"/>
    </source>
</evidence>
<dbReference type="PANTHER" id="PTHR45431">
    <property type="entry name" value="RHODANESE-LIKE DOMAIN-CONTAINING PROTEIN 15, CHLOROPLASTIC"/>
    <property type="match status" value="1"/>
</dbReference>
<dbReference type="PANTHER" id="PTHR45431:SF3">
    <property type="entry name" value="RHODANESE-LIKE DOMAIN-CONTAINING PROTEIN 15, CHLOROPLASTIC"/>
    <property type="match status" value="1"/>
</dbReference>
<sequence>MAVPPNTVLIDVRTPGEFATGALSANLSEAVNIEYQLIDTLPQVLSERGIDIRKSDAITLYCRSGRRSNIALQTLKELGYLNVRDIGGLDEARAVLSREEALRGLEKGDVVGIDIVAKGDDGKKEARQKAFGDLLNGLKELE</sequence>
<dbReference type="OrthoDB" id="361797at2759"/>
<dbReference type="SMART" id="SM00450">
    <property type="entry name" value="RHOD"/>
    <property type="match status" value="1"/>
</dbReference>
<dbReference type="CDD" id="cd00158">
    <property type="entry name" value="RHOD"/>
    <property type="match status" value="1"/>
</dbReference>
<evidence type="ECO:0000259" key="1">
    <source>
        <dbReference type="PROSITE" id="PS50206"/>
    </source>
</evidence>
<evidence type="ECO:0000313" key="2">
    <source>
        <dbReference type="EMBL" id="KAH7125290.1"/>
    </source>
</evidence>
<name>A0A9P9DT70_9PLEO</name>
<dbReference type="AlphaFoldDB" id="A0A9P9DT70"/>
<dbReference type="Gene3D" id="3.40.250.10">
    <property type="entry name" value="Rhodanese-like domain"/>
    <property type="match status" value="1"/>
</dbReference>
<gene>
    <name evidence="2" type="ORF">B0J11DRAFT_301306</name>
</gene>
<dbReference type="EMBL" id="JAGMWT010000007">
    <property type="protein sequence ID" value="KAH7125290.1"/>
    <property type="molecule type" value="Genomic_DNA"/>
</dbReference>
<dbReference type="InterPro" id="IPR036873">
    <property type="entry name" value="Rhodanese-like_dom_sf"/>
</dbReference>
<dbReference type="PROSITE" id="PS50206">
    <property type="entry name" value="RHODANESE_3"/>
    <property type="match status" value="1"/>
</dbReference>
<feature type="domain" description="Rhodanese" evidence="1">
    <location>
        <begin position="3"/>
        <end position="100"/>
    </location>
</feature>
<keyword evidence="3" id="KW-1185">Reference proteome</keyword>
<dbReference type="Proteomes" id="UP000700596">
    <property type="component" value="Unassembled WGS sequence"/>
</dbReference>
<protein>
    <recommendedName>
        <fullName evidence="1">Rhodanese domain-containing protein</fullName>
    </recommendedName>
</protein>
<proteinExistence type="predicted"/>
<dbReference type="Pfam" id="PF00581">
    <property type="entry name" value="Rhodanese"/>
    <property type="match status" value="1"/>
</dbReference>
<dbReference type="SUPFAM" id="SSF52821">
    <property type="entry name" value="Rhodanese/Cell cycle control phosphatase"/>
    <property type="match status" value="1"/>
</dbReference>
<organism evidence="2 3">
    <name type="scientific">Dendryphion nanum</name>
    <dbReference type="NCBI Taxonomy" id="256645"/>
    <lineage>
        <taxon>Eukaryota</taxon>
        <taxon>Fungi</taxon>
        <taxon>Dikarya</taxon>
        <taxon>Ascomycota</taxon>
        <taxon>Pezizomycotina</taxon>
        <taxon>Dothideomycetes</taxon>
        <taxon>Pleosporomycetidae</taxon>
        <taxon>Pleosporales</taxon>
        <taxon>Torulaceae</taxon>
        <taxon>Dendryphion</taxon>
    </lineage>
</organism>
<dbReference type="InterPro" id="IPR052367">
    <property type="entry name" value="Thiosulfate_ST/Rhodanese-like"/>
</dbReference>
<accession>A0A9P9DT70</accession>